<name>A0A0D5YTU0_9FLAO</name>
<proteinExistence type="predicted"/>
<dbReference type="InterPro" id="IPR036388">
    <property type="entry name" value="WH-like_DNA-bd_sf"/>
</dbReference>
<accession>A0A0D5YTU0</accession>
<reference evidence="2 3" key="1">
    <citation type="submission" date="2015-03" db="EMBL/GenBank/DDBJ databases">
        <title>Complete genome sequence of Muricauda lutaonensis CC-HSB-11T, isolated from a coastal hot spring.</title>
        <authorList>
            <person name="Kim K.M."/>
        </authorList>
    </citation>
    <scope>NUCLEOTIDE SEQUENCE [LARGE SCALE GENOMIC DNA]</scope>
    <source>
        <strain evidence="2 3">CC-HSB-11</strain>
    </source>
</reference>
<keyword evidence="3" id="KW-1185">Reference proteome</keyword>
<dbReference type="STRING" id="516051.VC82_2051"/>
<dbReference type="GO" id="GO:0005829">
    <property type="term" value="C:cytosol"/>
    <property type="evidence" value="ECO:0007669"/>
    <property type="project" value="TreeGrafter"/>
</dbReference>
<dbReference type="HOGENOM" id="CLU_107144_1_1_10"/>
<evidence type="ECO:0000313" key="2">
    <source>
        <dbReference type="EMBL" id="AKA35650.1"/>
    </source>
</evidence>
<evidence type="ECO:0000313" key="3">
    <source>
        <dbReference type="Proteomes" id="UP000032726"/>
    </source>
</evidence>
<dbReference type="PROSITE" id="PS51197">
    <property type="entry name" value="HTH_RRF2_2"/>
    <property type="match status" value="1"/>
</dbReference>
<dbReference type="NCBIfam" id="TIGR00738">
    <property type="entry name" value="rrf2_super"/>
    <property type="match status" value="1"/>
</dbReference>
<dbReference type="SUPFAM" id="SSF46785">
    <property type="entry name" value="Winged helix' DNA-binding domain"/>
    <property type="match status" value="1"/>
</dbReference>
<evidence type="ECO:0000256" key="1">
    <source>
        <dbReference type="ARBA" id="ARBA00023125"/>
    </source>
</evidence>
<gene>
    <name evidence="2" type="ORF">VC82_2051</name>
</gene>
<dbReference type="InterPro" id="IPR000944">
    <property type="entry name" value="Tscrpt_reg_Rrf2"/>
</dbReference>
<protein>
    <submittedName>
        <fullName evidence="2">Rrf2 family transcriptional regulator</fullName>
    </submittedName>
</protein>
<keyword evidence="1" id="KW-0238">DNA-binding</keyword>
<dbReference type="EMBL" id="CP011071">
    <property type="protein sequence ID" value="AKA35650.1"/>
    <property type="molecule type" value="Genomic_DNA"/>
</dbReference>
<dbReference type="Proteomes" id="UP000032726">
    <property type="component" value="Chromosome"/>
</dbReference>
<dbReference type="GO" id="GO:0003677">
    <property type="term" value="F:DNA binding"/>
    <property type="evidence" value="ECO:0007669"/>
    <property type="project" value="UniProtKB-KW"/>
</dbReference>
<dbReference type="PANTHER" id="PTHR33221">
    <property type="entry name" value="WINGED HELIX-TURN-HELIX TRANSCRIPTIONAL REGULATOR, RRF2 FAMILY"/>
    <property type="match status" value="1"/>
</dbReference>
<dbReference type="KEGG" id="mlt:VC82_2051"/>
<dbReference type="Gene3D" id="1.10.10.10">
    <property type="entry name" value="Winged helix-like DNA-binding domain superfamily/Winged helix DNA-binding domain"/>
    <property type="match status" value="1"/>
</dbReference>
<dbReference type="Pfam" id="PF02082">
    <property type="entry name" value="Rrf2"/>
    <property type="match status" value="1"/>
</dbReference>
<organism evidence="2 3">
    <name type="scientific">Flagellimonas lutaonensis</name>
    <dbReference type="NCBI Taxonomy" id="516051"/>
    <lineage>
        <taxon>Bacteria</taxon>
        <taxon>Pseudomonadati</taxon>
        <taxon>Bacteroidota</taxon>
        <taxon>Flavobacteriia</taxon>
        <taxon>Flavobacteriales</taxon>
        <taxon>Flavobacteriaceae</taxon>
        <taxon>Flagellimonas</taxon>
    </lineage>
</organism>
<dbReference type="AlphaFoldDB" id="A0A0D5YTU0"/>
<dbReference type="InterPro" id="IPR036390">
    <property type="entry name" value="WH_DNA-bd_sf"/>
</dbReference>
<dbReference type="PATRIC" id="fig|516051.4.peg.2113"/>
<dbReference type="GO" id="GO:0003700">
    <property type="term" value="F:DNA-binding transcription factor activity"/>
    <property type="evidence" value="ECO:0007669"/>
    <property type="project" value="TreeGrafter"/>
</dbReference>
<sequence length="154" mass="17198">MVSIGFRANTAILTIFALMLSKKTKYGLKALTYLASQENREPVQIAEIAKHENISQKFLESILLILRRNGFLGSKKGKGGGYYLIKEPQEIPMASVMRILEGPIAMVPCVSLNFYEKCDDCPDEKTCSVHKLMLQVRDANLAVYRNTTLADLIA</sequence>
<dbReference type="PANTHER" id="PTHR33221:SF5">
    <property type="entry name" value="HTH-TYPE TRANSCRIPTIONAL REGULATOR ISCR"/>
    <property type="match status" value="1"/>
</dbReference>